<dbReference type="Proteomes" id="UP001595841">
    <property type="component" value="Unassembled WGS sequence"/>
</dbReference>
<dbReference type="RefSeq" id="WP_379761879.1">
    <property type="nucleotide sequence ID" value="NZ_JBHSCL010000002.1"/>
</dbReference>
<gene>
    <name evidence="1" type="ORF">ACFOWS_00200</name>
</gene>
<dbReference type="InterPro" id="IPR026350">
    <property type="entry name" value="GxxExxY"/>
</dbReference>
<sequence>MSQIIYKNESYFVIGLCMDIHNELGKGFSEAVYGDALEIELKSNGVPFQKEVKFDIIYKGEKLRHHYYADYVVDDKIILELKAVERISSSHVKQTLNYLAASKLKLGIIVNFGEDSLVYKRVILQSSS</sequence>
<keyword evidence="2" id="KW-1185">Reference proteome</keyword>
<proteinExistence type="predicted"/>
<reference evidence="2" key="1">
    <citation type="journal article" date="2019" name="Int. J. Syst. Evol. Microbiol.">
        <title>The Global Catalogue of Microorganisms (GCM) 10K type strain sequencing project: providing services to taxonomists for standard genome sequencing and annotation.</title>
        <authorList>
            <consortium name="The Broad Institute Genomics Platform"/>
            <consortium name="The Broad Institute Genome Sequencing Center for Infectious Disease"/>
            <person name="Wu L."/>
            <person name="Ma J."/>
        </authorList>
    </citation>
    <scope>NUCLEOTIDE SEQUENCE [LARGE SCALE GENOMIC DNA]</scope>
    <source>
        <strain evidence="2">CGMCC 1.15774</strain>
    </source>
</reference>
<accession>A0ABV8PH28</accession>
<protein>
    <submittedName>
        <fullName evidence="1">GxxExxY protein</fullName>
    </submittedName>
</protein>
<dbReference type="NCBIfam" id="TIGR04256">
    <property type="entry name" value="GxxExxY"/>
    <property type="match status" value="1"/>
</dbReference>
<comment type="caution">
    <text evidence="1">The sequence shown here is derived from an EMBL/GenBank/DDBJ whole genome shotgun (WGS) entry which is preliminary data.</text>
</comment>
<organism evidence="1 2">
    <name type="scientific">Flagellimonas marina</name>
    <dbReference type="NCBI Taxonomy" id="1775168"/>
    <lineage>
        <taxon>Bacteria</taxon>
        <taxon>Pseudomonadati</taxon>
        <taxon>Bacteroidota</taxon>
        <taxon>Flavobacteriia</taxon>
        <taxon>Flavobacteriales</taxon>
        <taxon>Flavobacteriaceae</taxon>
        <taxon>Flagellimonas</taxon>
    </lineage>
</organism>
<name>A0ABV8PH28_9FLAO</name>
<evidence type="ECO:0000313" key="2">
    <source>
        <dbReference type="Proteomes" id="UP001595841"/>
    </source>
</evidence>
<dbReference type="Pfam" id="PF13366">
    <property type="entry name" value="PDDEXK_3"/>
    <property type="match status" value="1"/>
</dbReference>
<dbReference type="EMBL" id="JBHSCL010000002">
    <property type="protein sequence ID" value="MFC4218531.1"/>
    <property type="molecule type" value="Genomic_DNA"/>
</dbReference>
<evidence type="ECO:0000313" key="1">
    <source>
        <dbReference type="EMBL" id="MFC4218531.1"/>
    </source>
</evidence>